<feature type="region of interest" description="Disordered" evidence="1">
    <location>
        <begin position="625"/>
        <end position="667"/>
    </location>
</feature>
<reference evidence="2" key="1">
    <citation type="submission" date="2022-10" db="EMBL/GenBank/DDBJ databases">
        <authorList>
            <person name="Chen Y."/>
            <person name="Dougan E. K."/>
            <person name="Chan C."/>
            <person name="Rhodes N."/>
            <person name="Thang M."/>
        </authorList>
    </citation>
    <scope>NUCLEOTIDE SEQUENCE</scope>
</reference>
<gene>
    <name evidence="2" type="ORF">C1SCF055_LOCUS35643</name>
</gene>
<dbReference type="InterPro" id="IPR043502">
    <property type="entry name" value="DNA/RNA_pol_sf"/>
</dbReference>
<feature type="region of interest" description="Disordered" evidence="1">
    <location>
        <begin position="359"/>
        <end position="383"/>
    </location>
</feature>
<sequence length="1507" mass="166929">MGARARGRVAASSPVVLLPVPVTPVRITFRDGGGMWDQELSSSSSITESSSSHAVEIQAVFGPDSTNWHGNSDLDESSVVQLAGEHLDKTQGALDLGASQVPRGPTLAQENFEQFLSHAFLSTRGSLKVRMPWEKGVFKSIFKKPDSGRLEWAGQPRQWVEHCMEAVVEPPEELSVAMCSRPQLVGAYFEHALASSSDQSFFQQRQSLLESAVEKWFCIIRVNMLASSVGRDIIGLGNMDIQKKGAFQVIEAVIGIRSRTTAITRANALLKFIRWRAETSENDGREFSEMEAWQYLTELRERRLSKVLALSLKAVLEGPSFDRRGRMGTPTAGVVKVEDEVTDQETSLLRPEEAVVIDDEPFEASSDGSESVEDSDSSEEVPKPRVKCFRHHAVGPLAGLFVMYNVSKLVHYSDPAVLDGKGCVALDVMSDACGAWLMSAVVQMDMLIQFAAMASLLDSEAQFIQRTIDLKLSEELKRSLKRTHEVLNQKSPTKQLDISAENLVVKEKQDTPDMTVTSALQLQEAFQRRGIALVFADLITHESYTRYLTTLFGHLHRDPPLCYARTSVSQLVSADKTVWQMLLEEGVQPKRDESGELALDVKLMESLQSYRVSFSLLPLIAKKDTGPGPSKVSKPAVTHGGKGSNSHVQKPWLKSKGGKKGGKGKVRVPNHIFKLGGTSSNPAGDPICFGYNSSSGCPDAADGAKCRRTSSCVIHMAGRCLGRDLSVQQLGPKGYQEQLGDDHEVSLKSMRAVATAQPKAAKFPSVVREHKTIVRITGPFEALAKAPVAPMQRLKTSWPVPEACQTDVPILPKGAQLLRVTPLRSSGGMLDTGNRTGLFEQAWGIPFEPEEFIWEAAQRGHPRLFSRLVPSVLQEAISNNFCEDSLHRLPRDRSLWFAKWTERAKQLKQEDTEIKKALPEHAAKILEPKRLALFKEILLDLNYPDVGAFDELVQGTELVGEVQPYGIFEKAFKPAEKTIEQVSQASRSERLLNFYKCSSSGDGEIDEMVYSKTLEEVDFGWACGPLELDHLPNDAVVSRRFGLRQPGKIRLIDDLSASGVNQTVQTVESPKPHSADFIAAMLLEVLKCNKGMPLMGRSFDLKSAYKQLAIATQSLSFAFVAVYNPKKAKAEVFQLLAAPFGATRSVYSFLRLSNAIWYIGVKALNLIWSCFFDDYVVFARDEHVNNTNQAVSLLFKLLGWRFAEEGEKAESFAREFGALGIRIILDECPQGLVKFTNTKKRANELIDTINTILQKGSMTLVEAQRLRGRMQFMDGQLFGRLGKLCMREVSNHTCEFQNARVSNRTAQALRRFAVFLEYAEPRRIHLYTDKVWHVYTDACYEPTAENWKCGLGGVLVGPLANKVAFFSISLDEDQMGILGADTKKTIIFESELLAMVVAFSVWKEVLSAMSMICFVDNNSARDVAISGNGRNFTANLLIDFLLKLEMSSCTTPWYTRVPTPSNVADEPSRGDVAELLAHNVPETNVKEVLQEIMMVLAEDAVKRGSTG</sequence>
<dbReference type="EMBL" id="CAMXCT010004782">
    <property type="protein sequence ID" value="CAI4010373.1"/>
    <property type="molecule type" value="Genomic_DNA"/>
</dbReference>
<keyword evidence="4" id="KW-0548">Nucleotidyltransferase</keyword>
<dbReference type="GO" id="GO:0003964">
    <property type="term" value="F:RNA-directed DNA polymerase activity"/>
    <property type="evidence" value="ECO:0007669"/>
    <property type="project" value="UniProtKB-KW"/>
</dbReference>
<dbReference type="EMBL" id="CAMXCT020004782">
    <property type="protein sequence ID" value="CAL1163748.1"/>
    <property type="molecule type" value="Genomic_DNA"/>
</dbReference>
<feature type="compositionally biased region" description="Basic residues" evidence="1">
    <location>
        <begin position="656"/>
        <end position="667"/>
    </location>
</feature>
<dbReference type="Proteomes" id="UP001152797">
    <property type="component" value="Unassembled WGS sequence"/>
</dbReference>
<accession>A0A9P1DHP9</accession>
<evidence type="ECO:0000313" key="2">
    <source>
        <dbReference type="EMBL" id="CAI4010373.1"/>
    </source>
</evidence>
<keyword evidence="5" id="KW-1185">Reference proteome</keyword>
<name>A0A9P1DHP9_9DINO</name>
<evidence type="ECO:0000256" key="1">
    <source>
        <dbReference type="SAM" id="MobiDB-lite"/>
    </source>
</evidence>
<evidence type="ECO:0000313" key="5">
    <source>
        <dbReference type="Proteomes" id="UP001152797"/>
    </source>
</evidence>
<keyword evidence="4" id="KW-0695">RNA-directed DNA polymerase</keyword>
<proteinExistence type="predicted"/>
<reference evidence="3" key="2">
    <citation type="submission" date="2024-04" db="EMBL/GenBank/DDBJ databases">
        <authorList>
            <person name="Chen Y."/>
            <person name="Shah S."/>
            <person name="Dougan E. K."/>
            <person name="Thang M."/>
            <person name="Chan C."/>
        </authorList>
    </citation>
    <scope>NUCLEOTIDE SEQUENCE [LARGE SCALE GENOMIC DNA]</scope>
</reference>
<dbReference type="OrthoDB" id="412157at2759"/>
<dbReference type="EMBL" id="CAMXCT030004782">
    <property type="protein sequence ID" value="CAL4797685.1"/>
    <property type="molecule type" value="Genomic_DNA"/>
</dbReference>
<organism evidence="2">
    <name type="scientific">Cladocopium goreaui</name>
    <dbReference type="NCBI Taxonomy" id="2562237"/>
    <lineage>
        <taxon>Eukaryota</taxon>
        <taxon>Sar</taxon>
        <taxon>Alveolata</taxon>
        <taxon>Dinophyceae</taxon>
        <taxon>Suessiales</taxon>
        <taxon>Symbiodiniaceae</taxon>
        <taxon>Cladocopium</taxon>
    </lineage>
</organism>
<feature type="compositionally biased region" description="Acidic residues" evidence="1">
    <location>
        <begin position="370"/>
        <end position="379"/>
    </location>
</feature>
<evidence type="ECO:0000313" key="4">
    <source>
        <dbReference type="EMBL" id="CAL4797685.1"/>
    </source>
</evidence>
<comment type="caution">
    <text evidence="2">The sequence shown here is derived from an EMBL/GenBank/DDBJ whole genome shotgun (WGS) entry which is preliminary data.</text>
</comment>
<evidence type="ECO:0000313" key="3">
    <source>
        <dbReference type="EMBL" id="CAL1163748.1"/>
    </source>
</evidence>
<dbReference type="SUPFAM" id="SSF56672">
    <property type="entry name" value="DNA/RNA polymerases"/>
    <property type="match status" value="1"/>
</dbReference>
<keyword evidence="4" id="KW-0808">Transferase</keyword>
<protein>
    <submittedName>
        <fullName evidence="4">Reverse transcriptase domain-containing protein</fullName>
    </submittedName>
</protein>